<evidence type="ECO:0000256" key="23">
    <source>
        <dbReference type="SAM" id="SignalP"/>
    </source>
</evidence>
<sequence length="850" mass="94385">MPLIPLFVLTYFHIFTAFAQNPTSISHTKLTEPPIKISNLTGPDAQITRPLTLITGNATISSPNKTFKLGFFSTNDESRVYLGIWYASIPTLTYVWVANRESPVGNLAAASLVYSGDGSLEIIDTSLKSPENVVWRSDNVLNGTNVKLLEQGNLVILSWRGEIVWNSFNYPADTWLPGMNLTAGKWLTSWKSSNDPAPGNYSLRLSQDYGEIVLTYNGDYVYWDTGKWSMNTFSGVPEMSIPYIYRFHFVSPWTPNASFGYTETALEGGKPPLTRFSLDYTGQLKQFTWSPQTANWNMFWSQPENENICKVYGLCGNFGFCNARMLNPCKCLIGFRPVDGVSWDAGGFSSGCRRDSDEDCNVKDGFKEVGVVGFDGAKWESFEASRDDCEKRCLNNCSCIGLFHNVKSNLCKNLFGSMLNIRNLTLSSTTDEVLHVRVPKEGIDRKRRKKTLVYVVTTCGIIVIFTLMGVLLFITRKRVMKRRKEKKDTIYAVTNLKVFTYKELHAATKGFSEKLGHGGFGVVFLGQLSDSSLPVAVKRLERPGSGEKEFRAEVCTIGNIQHVNLVRLRGFCSEETHRLLVYDYMPNGPLSGYMKKDGQHLSWDVRFRVAMGTARGIAYLHEECRNCIIHCDIKPENILLDEDFSAKVSDFGLAKLIGRDFSRVLVTMRGTWGYVAPEWISGVAITTKADVYSYGMTLLELIGGRRNVEGPPSFGKANGTGEKWFFPPWAAQHIIAGNVAAVIDERLGGVYNTVEAERLGMVAIWCIQDEEEQRPTMGMVVKMLEGVVEVTVPPPPKLLQALVSGESFHGVGVDSGNRASTTAGSQSDSDHVQLSEASRDAASSPKLSLG</sequence>
<comment type="catalytic activity">
    <reaction evidence="17 19">
        <text>L-threonyl-[protein] + ATP = O-phospho-L-threonyl-[protein] + ADP + H(+)</text>
        <dbReference type="Rhea" id="RHEA:46608"/>
        <dbReference type="Rhea" id="RHEA-COMP:11060"/>
        <dbReference type="Rhea" id="RHEA-COMP:11605"/>
        <dbReference type="ChEBI" id="CHEBI:15378"/>
        <dbReference type="ChEBI" id="CHEBI:30013"/>
        <dbReference type="ChEBI" id="CHEBI:30616"/>
        <dbReference type="ChEBI" id="CHEBI:61977"/>
        <dbReference type="ChEBI" id="CHEBI:456216"/>
        <dbReference type="EC" id="2.7.11.1"/>
    </reaction>
</comment>
<feature type="compositionally biased region" description="Polar residues" evidence="21">
    <location>
        <begin position="817"/>
        <end position="827"/>
    </location>
</feature>
<evidence type="ECO:0000256" key="5">
    <source>
        <dbReference type="ARBA" id="ARBA00022679"/>
    </source>
</evidence>
<dbReference type="SMART" id="SM00220">
    <property type="entry name" value="S_TKc"/>
    <property type="match status" value="1"/>
</dbReference>
<dbReference type="InterPro" id="IPR000719">
    <property type="entry name" value="Prot_kinase_dom"/>
</dbReference>
<dbReference type="Pfam" id="PF00069">
    <property type="entry name" value="Pkinase"/>
    <property type="match status" value="1"/>
</dbReference>
<dbReference type="EC" id="2.7.11.1" evidence="19"/>
<keyword evidence="4" id="KW-0597">Phosphoprotein</keyword>
<feature type="region of interest" description="Disordered" evidence="21">
    <location>
        <begin position="813"/>
        <end position="850"/>
    </location>
</feature>
<evidence type="ECO:0000259" key="25">
    <source>
        <dbReference type="PROSITE" id="PS50927"/>
    </source>
</evidence>
<dbReference type="CDD" id="cd14066">
    <property type="entry name" value="STKc_IRAK"/>
    <property type="match status" value="1"/>
</dbReference>
<evidence type="ECO:0000256" key="13">
    <source>
        <dbReference type="ARBA" id="ARBA00023136"/>
    </source>
</evidence>
<dbReference type="PROSITE" id="PS50927">
    <property type="entry name" value="BULB_LECTIN"/>
    <property type="match status" value="1"/>
</dbReference>
<keyword evidence="16" id="KW-0325">Glycoprotein</keyword>
<dbReference type="PROSITE" id="PS50011">
    <property type="entry name" value="PROTEIN_KINASE_DOM"/>
    <property type="match status" value="1"/>
</dbReference>
<evidence type="ECO:0000256" key="22">
    <source>
        <dbReference type="SAM" id="Phobius"/>
    </source>
</evidence>
<keyword evidence="6 22" id="KW-0812">Transmembrane</keyword>
<organism evidence="26 27">
    <name type="scientific">Daucus carota subsp. sativus</name>
    <name type="common">Carrot</name>
    <dbReference type="NCBI Taxonomy" id="79200"/>
    <lineage>
        <taxon>Eukaryota</taxon>
        <taxon>Viridiplantae</taxon>
        <taxon>Streptophyta</taxon>
        <taxon>Embryophyta</taxon>
        <taxon>Tracheophyta</taxon>
        <taxon>Spermatophyta</taxon>
        <taxon>Magnoliopsida</taxon>
        <taxon>eudicotyledons</taxon>
        <taxon>Gunneridae</taxon>
        <taxon>Pentapetalae</taxon>
        <taxon>asterids</taxon>
        <taxon>campanulids</taxon>
        <taxon>Apiales</taxon>
        <taxon>Apiaceae</taxon>
        <taxon>Apioideae</taxon>
        <taxon>Scandiceae</taxon>
        <taxon>Daucinae</taxon>
        <taxon>Daucus</taxon>
        <taxon>Daucus sect. Daucus</taxon>
    </lineage>
</organism>
<keyword evidence="7 23" id="KW-0732">Signal</keyword>
<evidence type="ECO:0000256" key="15">
    <source>
        <dbReference type="ARBA" id="ARBA00023170"/>
    </source>
</evidence>
<evidence type="ECO:0000256" key="14">
    <source>
        <dbReference type="ARBA" id="ARBA00023157"/>
    </source>
</evidence>
<keyword evidence="5 19" id="KW-0808">Transferase</keyword>
<evidence type="ECO:0000256" key="7">
    <source>
        <dbReference type="ARBA" id="ARBA00022729"/>
    </source>
</evidence>
<evidence type="ECO:0000256" key="16">
    <source>
        <dbReference type="ARBA" id="ARBA00023180"/>
    </source>
</evidence>
<dbReference type="CDD" id="cd00028">
    <property type="entry name" value="B_lectin"/>
    <property type="match status" value="1"/>
</dbReference>
<feature type="domain" description="Protein kinase" evidence="24">
    <location>
        <begin position="509"/>
        <end position="788"/>
    </location>
</feature>
<dbReference type="PROSITE" id="PS00108">
    <property type="entry name" value="PROTEIN_KINASE_ST"/>
    <property type="match status" value="1"/>
</dbReference>
<evidence type="ECO:0000256" key="2">
    <source>
        <dbReference type="ARBA" id="ARBA00022527"/>
    </source>
</evidence>
<dbReference type="GO" id="GO:0005524">
    <property type="term" value="F:ATP binding"/>
    <property type="evidence" value="ECO:0007669"/>
    <property type="project" value="UniProtKB-UniRule"/>
</dbReference>
<dbReference type="GO" id="GO:0030246">
    <property type="term" value="F:carbohydrate binding"/>
    <property type="evidence" value="ECO:0007669"/>
    <property type="project" value="UniProtKB-KW"/>
</dbReference>
<evidence type="ECO:0000256" key="10">
    <source>
        <dbReference type="ARBA" id="ARBA00022777"/>
    </source>
</evidence>
<dbReference type="SMART" id="SM00108">
    <property type="entry name" value="B_lectin"/>
    <property type="match status" value="1"/>
</dbReference>
<dbReference type="InterPro" id="IPR011009">
    <property type="entry name" value="Kinase-like_dom_sf"/>
</dbReference>
<feature type="binding site" evidence="20">
    <location>
        <position position="538"/>
    </location>
    <ligand>
        <name>ATP</name>
        <dbReference type="ChEBI" id="CHEBI:30616"/>
    </ligand>
</feature>
<dbReference type="InterPro" id="IPR000858">
    <property type="entry name" value="S_locus_glycoprot_dom"/>
</dbReference>
<evidence type="ECO:0000256" key="1">
    <source>
        <dbReference type="ARBA" id="ARBA00004479"/>
    </source>
</evidence>
<keyword evidence="12 22" id="KW-1133">Transmembrane helix</keyword>
<dbReference type="AlphaFoldDB" id="A0AAF1BA38"/>
<evidence type="ECO:0000256" key="4">
    <source>
        <dbReference type="ARBA" id="ARBA00022553"/>
    </source>
</evidence>
<keyword evidence="27" id="KW-1185">Reference proteome</keyword>
<dbReference type="GO" id="GO:0048544">
    <property type="term" value="P:recognition of pollen"/>
    <property type="evidence" value="ECO:0007669"/>
    <property type="project" value="InterPro"/>
</dbReference>
<dbReference type="CDD" id="cd01098">
    <property type="entry name" value="PAN_AP_plant"/>
    <property type="match status" value="1"/>
</dbReference>
<reference evidence="26" key="1">
    <citation type="journal article" date="2016" name="Nat. Genet.">
        <title>A high-quality carrot genome assembly provides new insights into carotenoid accumulation and asterid genome evolution.</title>
        <authorList>
            <person name="Iorizzo M."/>
            <person name="Ellison S."/>
            <person name="Senalik D."/>
            <person name="Zeng P."/>
            <person name="Satapoomin P."/>
            <person name="Huang J."/>
            <person name="Bowman M."/>
            <person name="Iovene M."/>
            <person name="Sanseverino W."/>
            <person name="Cavagnaro P."/>
            <person name="Yildiz M."/>
            <person name="Macko-Podgorni A."/>
            <person name="Moranska E."/>
            <person name="Grzebelus E."/>
            <person name="Grzebelus D."/>
            <person name="Ashrafi H."/>
            <person name="Zheng Z."/>
            <person name="Cheng S."/>
            <person name="Spooner D."/>
            <person name="Van Deynze A."/>
            <person name="Simon P."/>
        </authorList>
    </citation>
    <scope>NUCLEOTIDE SEQUENCE</scope>
    <source>
        <tissue evidence="26">Leaf</tissue>
    </source>
</reference>
<evidence type="ECO:0000256" key="12">
    <source>
        <dbReference type="ARBA" id="ARBA00022989"/>
    </source>
</evidence>
<evidence type="ECO:0000256" key="6">
    <source>
        <dbReference type="ARBA" id="ARBA00022692"/>
    </source>
</evidence>
<evidence type="ECO:0000259" key="24">
    <source>
        <dbReference type="PROSITE" id="PS50011"/>
    </source>
</evidence>
<feature type="domain" description="Bulb-type lectin" evidence="25">
    <location>
        <begin position="45"/>
        <end position="169"/>
    </location>
</feature>
<evidence type="ECO:0000256" key="20">
    <source>
        <dbReference type="PROSITE-ProRule" id="PRU10141"/>
    </source>
</evidence>
<dbReference type="PIRSF" id="PIRSF000641">
    <property type="entry name" value="SRK"/>
    <property type="match status" value="1"/>
</dbReference>
<dbReference type="FunFam" id="3.30.200.20:FF:000059">
    <property type="entry name" value="S-receptor-like serine/threonine-protein kinase"/>
    <property type="match status" value="1"/>
</dbReference>
<dbReference type="Gene3D" id="2.90.10.10">
    <property type="entry name" value="Bulb-type lectin domain"/>
    <property type="match status" value="1"/>
</dbReference>
<dbReference type="Pfam" id="PF01453">
    <property type="entry name" value="B_lectin"/>
    <property type="match status" value="1"/>
</dbReference>
<evidence type="ECO:0000313" key="27">
    <source>
        <dbReference type="Proteomes" id="UP000077755"/>
    </source>
</evidence>
<feature type="transmembrane region" description="Helical" evidence="22">
    <location>
        <begin position="452"/>
        <end position="474"/>
    </location>
</feature>
<keyword evidence="8" id="KW-0430">Lectin</keyword>
<keyword evidence="14" id="KW-1015">Disulfide bond</keyword>
<evidence type="ECO:0000256" key="11">
    <source>
        <dbReference type="ARBA" id="ARBA00022840"/>
    </source>
</evidence>
<dbReference type="Proteomes" id="UP000077755">
    <property type="component" value="Chromosome 7"/>
</dbReference>
<evidence type="ECO:0000256" key="3">
    <source>
        <dbReference type="ARBA" id="ARBA00022536"/>
    </source>
</evidence>
<dbReference type="InterPro" id="IPR008271">
    <property type="entry name" value="Ser/Thr_kinase_AS"/>
</dbReference>
<evidence type="ECO:0000256" key="19">
    <source>
        <dbReference type="PIRNR" id="PIRNR000641"/>
    </source>
</evidence>
<gene>
    <name evidence="26" type="ORF">DCAR_0728944</name>
</gene>
<evidence type="ECO:0000256" key="9">
    <source>
        <dbReference type="ARBA" id="ARBA00022741"/>
    </source>
</evidence>
<dbReference type="SUPFAM" id="SSF51110">
    <property type="entry name" value="alpha-D-mannose-specific plant lectins"/>
    <property type="match status" value="1"/>
</dbReference>
<keyword evidence="10 19" id="KW-0418">Kinase</keyword>
<dbReference type="Gene3D" id="1.10.510.10">
    <property type="entry name" value="Transferase(Phosphotransferase) domain 1"/>
    <property type="match status" value="1"/>
</dbReference>
<proteinExistence type="inferred from homology"/>
<feature type="compositionally biased region" description="Basic and acidic residues" evidence="21">
    <location>
        <begin position="828"/>
        <end position="839"/>
    </location>
</feature>
<keyword evidence="15" id="KW-0675">Receptor</keyword>
<feature type="signal peptide" evidence="23">
    <location>
        <begin position="1"/>
        <end position="19"/>
    </location>
</feature>
<keyword evidence="2 19" id="KW-0723">Serine/threonine-protein kinase</keyword>
<keyword evidence="9 19" id="KW-0547">Nucleotide-binding</keyword>
<dbReference type="InterPro" id="IPR001480">
    <property type="entry name" value="Bulb-type_lectin_dom"/>
</dbReference>
<evidence type="ECO:0000256" key="17">
    <source>
        <dbReference type="ARBA" id="ARBA00047899"/>
    </source>
</evidence>
<dbReference type="GO" id="GO:0004674">
    <property type="term" value="F:protein serine/threonine kinase activity"/>
    <property type="evidence" value="ECO:0007669"/>
    <property type="project" value="UniProtKB-KW"/>
</dbReference>
<evidence type="ECO:0000313" key="26">
    <source>
        <dbReference type="EMBL" id="WOH09487.1"/>
    </source>
</evidence>
<dbReference type="Gene3D" id="3.30.200.20">
    <property type="entry name" value="Phosphorylase Kinase, domain 1"/>
    <property type="match status" value="1"/>
</dbReference>
<reference evidence="26" key="2">
    <citation type="submission" date="2022-03" db="EMBL/GenBank/DDBJ databases">
        <title>Draft title - Genomic analysis of global carrot germplasm unveils the trajectory of domestication and the origin of high carotenoid orange carrot.</title>
        <authorList>
            <person name="Iorizzo M."/>
            <person name="Ellison S."/>
            <person name="Senalik D."/>
            <person name="Macko-Podgorni A."/>
            <person name="Grzebelus D."/>
            <person name="Bostan H."/>
            <person name="Rolling W."/>
            <person name="Curaba J."/>
            <person name="Simon P."/>
        </authorList>
    </citation>
    <scope>NUCLEOTIDE SEQUENCE</scope>
    <source>
        <tissue evidence="26">Leaf</tissue>
    </source>
</reference>
<accession>A0AAF1BA38</accession>
<dbReference type="GO" id="GO:0016020">
    <property type="term" value="C:membrane"/>
    <property type="evidence" value="ECO:0007669"/>
    <property type="project" value="UniProtKB-SubCell"/>
</dbReference>
<dbReference type="FunFam" id="1.10.510.10:FF:000248">
    <property type="entry name" value="S-receptor-like kinase 5"/>
    <property type="match status" value="1"/>
</dbReference>
<keyword evidence="11 19" id="KW-0067">ATP-binding</keyword>
<dbReference type="SUPFAM" id="SSF56112">
    <property type="entry name" value="Protein kinase-like (PK-like)"/>
    <property type="match status" value="1"/>
</dbReference>
<evidence type="ECO:0000256" key="18">
    <source>
        <dbReference type="ARBA" id="ARBA00048679"/>
    </source>
</evidence>
<dbReference type="EMBL" id="CP093349">
    <property type="protein sequence ID" value="WOH09487.1"/>
    <property type="molecule type" value="Genomic_DNA"/>
</dbReference>
<feature type="chain" id="PRO_5042128541" description="Receptor-like serine/threonine-protein kinase" evidence="23">
    <location>
        <begin position="20"/>
        <end position="850"/>
    </location>
</feature>
<evidence type="ECO:0000256" key="21">
    <source>
        <dbReference type="SAM" id="MobiDB-lite"/>
    </source>
</evidence>
<evidence type="ECO:0000256" key="8">
    <source>
        <dbReference type="ARBA" id="ARBA00022734"/>
    </source>
</evidence>
<dbReference type="PANTHER" id="PTHR47974:SF20">
    <property type="entry name" value="RECEPTOR-LIKE SERINE_THREONINE-PROTEIN KINASE"/>
    <property type="match status" value="1"/>
</dbReference>
<keyword evidence="3" id="KW-0245">EGF-like domain</keyword>
<dbReference type="InterPro" id="IPR036426">
    <property type="entry name" value="Bulb-type_lectin_dom_sf"/>
</dbReference>
<dbReference type="Pfam" id="PF00954">
    <property type="entry name" value="S_locus_glycop"/>
    <property type="match status" value="1"/>
</dbReference>
<dbReference type="InterPro" id="IPR017441">
    <property type="entry name" value="Protein_kinase_ATP_BS"/>
</dbReference>
<comment type="subcellular location">
    <subcellularLocation>
        <location evidence="1">Membrane</location>
        <topology evidence="1">Single-pass type I membrane protein</topology>
    </subcellularLocation>
</comment>
<protein>
    <recommendedName>
        <fullName evidence="19">Receptor-like serine/threonine-protein kinase</fullName>
        <ecNumber evidence="19">2.7.11.1</ecNumber>
    </recommendedName>
</protein>
<dbReference type="InterPro" id="IPR024171">
    <property type="entry name" value="SRK-like_kinase"/>
</dbReference>
<comment type="catalytic activity">
    <reaction evidence="18 19">
        <text>L-seryl-[protein] + ATP = O-phospho-L-seryl-[protein] + ADP + H(+)</text>
        <dbReference type="Rhea" id="RHEA:17989"/>
        <dbReference type="Rhea" id="RHEA-COMP:9863"/>
        <dbReference type="Rhea" id="RHEA-COMP:11604"/>
        <dbReference type="ChEBI" id="CHEBI:15378"/>
        <dbReference type="ChEBI" id="CHEBI:29999"/>
        <dbReference type="ChEBI" id="CHEBI:30616"/>
        <dbReference type="ChEBI" id="CHEBI:83421"/>
        <dbReference type="ChEBI" id="CHEBI:456216"/>
        <dbReference type="EC" id="2.7.11.1"/>
    </reaction>
</comment>
<name>A0AAF1BA38_DAUCS</name>
<dbReference type="PANTHER" id="PTHR47974">
    <property type="entry name" value="OS07G0415500 PROTEIN"/>
    <property type="match status" value="1"/>
</dbReference>
<comment type="similarity">
    <text evidence="19">Belongs to the protein kinase superfamily. Ser/Thr protein kinase family.</text>
</comment>
<keyword evidence="13 22" id="KW-0472">Membrane</keyword>
<dbReference type="PROSITE" id="PS00107">
    <property type="entry name" value="PROTEIN_KINASE_ATP"/>
    <property type="match status" value="1"/>
</dbReference>